<protein>
    <recommendedName>
        <fullName evidence="13">Phenylalanine--tRNA ligase alpha subunit</fullName>
        <ecNumber evidence="13">6.1.1.20</ecNumber>
    </recommendedName>
    <alternativeName>
        <fullName evidence="13">Phenylalanyl-tRNA synthetase alpha subunit</fullName>
        <shortName evidence="13">PheRS</shortName>
    </alternativeName>
</protein>
<evidence type="ECO:0000313" key="16">
    <source>
        <dbReference type="Proteomes" id="UP000706525"/>
    </source>
</evidence>
<dbReference type="PANTHER" id="PTHR11538">
    <property type="entry name" value="PHENYLALANYL-TRNA SYNTHETASE"/>
    <property type="match status" value="1"/>
</dbReference>
<comment type="subunit">
    <text evidence="3 13">Tetramer of two alpha and two beta subunits.</text>
</comment>
<sequence>MSNGVFPKTLFEMLSRTMRVQPVVPTYSTIAVMSLDLDQIVADAQAAFAAANDNATLENEKARFLGKTGALTELLKGLGKLDPEARKTEGARINQTKQQVEAALQARRQALADALMNARLASEAIDVTLPGRAASHGSLHPVMRTWERVEQIFGSIGFDVADGPEIETDWMNFTALNNPDNHPARSMQDTFYIDGRDSDGKLLLLRTHTSPMQVRYARMHVQKYAGKAMPPIKVICPGRTYRVDSDATHSPMFNQVEGLWIGEDISFADLKGVYTDFLRKFFERDDIQVRFRPSYFPFTEPSAEIDMAFGNGKWLEISGSGQVHPNVLRNMGLDPERYVGFAFGSGIERLTMLRYGINDLRLFFEGDVRFLRQFA</sequence>
<evidence type="ECO:0000256" key="10">
    <source>
        <dbReference type="ARBA" id="ARBA00022917"/>
    </source>
</evidence>
<keyword evidence="5 13" id="KW-0436">Ligase</keyword>
<keyword evidence="16" id="KW-1185">Reference proteome</keyword>
<dbReference type="Pfam" id="PF02912">
    <property type="entry name" value="Phe_tRNA-synt_N"/>
    <property type="match status" value="1"/>
</dbReference>
<evidence type="ECO:0000256" key="9">
    <source>
        <dbReference type="ARBA" id="ARBA00022842"/>
    </source>
</evidence>
<keyword evidence="11 13" id="KW-0030">Aminoacyl-tRNA synthetase</keyword>
<evidence type="ECO:0000256" key="7">
    <source>
        <dbReference type="ARBA" id="ARBA00022741"/>
    </source>
</evidence>
<evidence type="ECO:0000256" key="6">
    <source>
        <dbReference type="ARBA" id="ARBA00022723"/>
    </source>
</evidence>
<keyword evidence="4 13" id="KW-0963">Cytoplasm</keyword>
<feature type="domain" description="Aminoacyl-transfer RNA synthetases class-II family profile" evidence="14">
    <location>
        <begin position="149"/>
        <end position="373"/>
    </location>
</feature>
<dbReference type="EC" id="6.1.1.20" evidence="13"/>
<dbReference type="Pfam" id="PF01409">
    <property type="entry name" value="tRNA-synt_2d"/>
    <property type="match status" value="1"/>
</dbReference>
<evidence type="ECO:0000256" key="1">
    <source>
        <dbReference type="ARBA" id="ARBA00004496"/>
    </source>
</evidence>
<evidence type="ECO:0000259" key="14">
    <source>
        <dbReference type="PROSITE" id="PS50862"/>
    </source>
</evidence>
<gene>
    <name evidence="13 15" type="primary">pheS</name>
    <name evidence="15" type="ORF">LMG32289_03845</name>
</gene>
<comment type="subcellular location">
    <subcellularLocation>
        <location evidence="1 13">Cytoplasm</location>
    </subcellularLocation>
</comment>
<keyword evidence="9 13" id="KW-0460">Magnesium</keyword>
<dbReference type="InterPro" id="IPR004188">
    <property type="entry name" value="Phe-tRNA_ligase_II_N"/>
</dbReference>
<dbReference type="InterPro" id="IPR002319">
    <property type="entry name" value="Phenylalanyl-tRNA_Synthase"/>
</dbReference>
<keyword evidence="6 13" id="KW-0479">Metal-binding</keyword>
<dbReference type="SUPFAM" id="SSF46589">
    <property type="entry name" value="tRNA-binding arm"/>
    <property type="match status" value="1"/>
</dbReference>
<comment type="similarity">
    <text evidence="2 13">Belongs to the class-II aminoacyl-tRNA synthetase family. Phe-tRNA synthetase alpha subunit type 1 subfamily.</text>
</comment>
<evidence type="ECO:0000256" key="4">
    <source>
        <dbReference type="ARBA" id="ARBA00022490"/>
    </source>
</evidence>
<dbReference type="PANTHER" id="PTHR11538:SF41">
    <property type="entry name" value="PHENYLALANINE--TRNA LIGASE, MITOCHONDRIAL"/>
    <property type="match status" value="1"/>
</dbReference>
<accession>A0ABM8XC27</accession>
<dbReference type="Proteomes" id="UP000706525">
    <property type="component" value="Unassembled WGS sequence"/>
</dbReference>
<comment type="cofactor">
    <cofactor evidence="13">
        <name>Mg(2+)</name>
        <dbReference type="ChEBI" id="CHEBI:18420"/>
    </cofactor>
    <text evidence="13">Binds 2 magnesium ions per tetramer.</text>
</comment>
<evidence type="ECO:0000313" key="15">
    <source>
        <dbReference type="EMBL" id="CAG9177571.1"/>
    </source>
</evidence>
<dbReference type="InterPro" id="IPR010978">
    <property type="entry name" value="tRNA-bd_arm"/>
</dbReference>
<dbReference type="Gene3D" id="3.30.930.10">
    <property type="entry name" value="Bira Bifunctional Protein, Domain 2"/>
    <property type="match status" value="1"/>
</dbReference>
<dbReference type="HAMAP" id="MF_00281">
    <property type="entry name" value="Phe_tRNA_synth_alpha1"/>
    <property type="match status" value="1"/>
</dbReference>
<dbReference type="PROSITE" id="PS50862">
    <property type="entry name" value="AA_TRNA_LIGASE_II"/>
    <property type="match status" value="1"/>
</dbReference>
<keyword evidence="10 13" id="KW-0648">Protein biosynthesis</keyword>
<organism evidence="15 16">
    <name type="scientific">Cupriavidus pampae</name>
    <dbReference type="NCBI Taxonomy" id="659251"/>
    <lineage>
        <taxon>Bacteria</taxon>
        <taxon>Pseudomonadati</taxon>
        <taxon>Pseudomonadota</taxon>
        <taxon>Betaproteobacteria</taxon>
        <taxon>Burkholderiales</taxon>
        <taxon>Burkholderiaceae</taxon>
        <taxon>Cupriavidus</taxon>
    </lineage>
</organism>
<evidence type="ECO:0000256" key="13">
    <source>
        <dbReference type="HAMAP-Rule" id="MF_00281"/>
    </source>
</evidence>
<evidence type="ECO:0000256" key="3">
    <source>
        <dbReference type="ARBA" id="ARBA00011209"/>
    </source>
</evidence>
<dbReference type="InterPro" id="IPR045864">
    <property type="entry name" value="aa-tRNA-synth_II/BPL/LPL"/>
</dbReference>
<dbReference type="CDD" id="cd00496">
    <property type="entry name" value="PheRS_alpha_core"/>
    <property type="match status" value="1"/>
</dbReference>
<keyword evidence="8 13" id="KW-0067">ATP-binding</keyword>
<dbReference type="GO" id="GO:0004826">
    <property type="term" value="F:phenylalanine-tRNA ligase activity"/>
    <property type="evidence" value="ECO:0007669"/>
    <property type="project" value="UniProtKB-EC"/>
</dbReference>
<reference evidence="15 16" key="1">
    <citation type="submission" date="2021-08" db="EMBL/GenBank/DDBJ databases">
        <authorList>
            <person name="Peeters C."/>
        </authorList>
    </citation>
    <scope>NUCLEOTIDE SEQUENCE [LARGE SCALE GENOMIC DNA]</scope>
    <source>
        <strain evidence="15 16">LMG 32289</strain>
    </source>
</reference>
<proteinExistence type="inferred from homology"/>
<evidence type="ECO:0000256" key="5">
    <source>
        <dbReference type="ARBA" id="ARBA00022598"/>
    </source>
</evidence>
<evidence type="ECO:0000256" key="8">
    <source>
        <dbReference type="ARBA" id="ARBA00022840"/>
    </source>
</evidence>
<feature type="binding site" evidence="13">
    <location>
        <position position="300"/>
    </location>
    <ligand>
        <name>Mg(2+)</name>
        <dbReference type="ChEBI" id="CHEBI:18420"/>
        <note>shared with beta subunit</note>
    </ligand>
</feature>
<dbReference type="NCBIfam" id="TIGR00468">
    <property type="entry name" value="pheS"/>
    <property type="match status" value="1"/>
</dbReference>
<dbReference type="InterPro" id="IPR022911">
    <property type="entry name" value="Phe_tRNA_ligase_alpha1_bac"/>
</dbReference>
<dbReference type="InterPro" id="IPR006195">
    <property type="entry name" value="aa-tRNA-synth_II"/>
</dbReference>
<keyword evidence="7 13" id="KW-0547">Nucleotide-binding</keyword>
<evidence type="ECO:0000256" key="12">
    <source>
        <dbReference type="ARBA" id="ARBA00049255"/>
    </source>
</evidence>
<comment type="caution">
    <text evidence="15">The sequence shown here is derived from an EMBL/GenBank/DDBJ whole genome shotgun (WGS) entry which is preliminary data.</text>
</comment>
<comment type="catalytic activity">
    <reaction evidence="12 13">
        <text>tRNA(Phe) + L-phenylalanine + ATP = L-phenylalanyl-tRNA(Phe) + AMP + diphosphate + H(+)</text>
        <dbReference type="Rhea" id="RHEA:19413"/>
        <dbReference type="Rhea" id="RHEA-COMP:9668"/>
        <dbReference type="Rhea" id="RHEA-COMP:9699"/>
        <dbReference type="ChEBI" id="CHEBI:15378"/>
        <dbReference type="ChEBI" id="CHEBI:30616"/>
        <dbReference type="ChEBI" id="CHEBI:33019"/>
        <dbReference type="ChEBI" id="CHEBI:58095"/>
        <dbReference type="ChEBI" id="CHEBI:78442"/>
        <dbReference type="ChEBI" id="CHEBI:78531"/>
        <dbReference type="ChEBI" id="CHEBI:456215"/>
        <dbReference type="EC" id="6.1.1.20"/>
    </reaction>
</comment>
<dbReference type="InterPro" id="IPR004529">
    <property type="entry name" value="Phe-tRNA-synth_IIc_asu"/>
</dbReference>
<name>A0ABM8XC27_9BURK</name>
<dbReference type="SUPFAM" id="SSF55681">
    <property type="entry name" value="Class II aaRS and biotin synthetases"/>
    <property type="match status" value="1"/>
</dbReference>
<evidence type="ECO:0000256" key="11">
    <source>
        <dbReference type="ARBA" id="ARBA00023146"/>
    </source>
</evidence>
<dbReference type="EMBL" id="CAJZAG010000007">
    <property type="protein sequence ID" value="CAG9177571.1"/>
    <property type="molecule type" value="Genomic_DNA"/>
</dbReference>
<evidence type="ECO:0000256" key="2">
    <source>
        <dbReference type="ARBA" id="ARBA00010207"/>
    </source>
</evidence>